<dbReference type="EMBL" id="MFAK01000030">
    <property type="protein sequence ID" value="OGD74647.1"/>
    <property type="molecule type" value="Genomic_DNA"/>
</dbReference>
<dbReference type="Proteomes" id="UP000176191">
    <property type="component" value="Unassembled WGS sequence"/>
</dbReference>
<evidence type="ECO:0000313" key="2">
    <source>
        <dbReference type="Proteomes" id="UP000176191"/>
    </source>
</evidence>
<name>A0A1F5F4S5_9BACT</name>
<gene>
    <name evidence="1" type="ORF">A2228_01575</name>
</gene>
<reference evidence="1 2" key="1">
    <citation type="journal article" date="2016" name="Nat. Commun.">
        <title>Thousands of microbial genomes shed light on interconnected biogeochemical processes in an aquifer system.</title>
        <authorList>
            <person name="Anantharaman K."/>
            <person name="Brown C.T."/>
            <person name="Hug L.A."/>
            <person name="Sharon I."/>
            <person name="Castelle C.J."/>
            <person name="Probst A.J."/>
            <person name="Thomas B.C."/>
            <person name="Singh A."/>
            <person name="Wilkins M.J."/>
            <person name="Karaoz U."/>
            <person name="Brodie E.L."/>
            <person name="Williams K.H."/>
            <person name="Hubbard S.S."/>
            <person name="Banfield J.F."/>
        </authorList>
    </citation>
    <scope>NUCLEOTIDE SEQUENCE [LARGE SCALE GENOMIC DNA]</scope>
</reference>
<protein>
    <submittedName>
        <fullName evidence="1">Uncharacterized protein</fullName>
    </submittedName>
</protein>
<comment type="caution">
    <text evidence="1">The sequence shown here is derived from an EMBL/GenBank/DDBJ whole genome shotgun (WGS) entry which is preliminary data.</text>
</comment>
<organism evidence="1 2">
    <name type="scientific">Candidatus Collierbacteria bacterium RIFOXYA2_FULL_46_10</name>
    <dbReference type="NCBI Taxonomy" id="1817726"/>
    <lineage>
        <taxon>Bacteria</taxon>
        <taxon>Candidatus Collieribacteriota</taxon>
    </lineage>
</organism>
<proteinExistence type="predicted"/>
<evidence type="ECO:0000313" key="1">
    <source>
        <dbReference type="EMBL" id="OGD74647.1"/>
    </source>
</evidence>
<sequence length="118" mass="13028">MVISEKVHSQSVTSDSSQLDCYSRAFYLAGLLAEERPLDDSEIRQLKNRCLPTPHAIPGNLVHLYNGSVSHIAVITALNPILVSDRHRLGGESRDGLLLTDLLLEYGGLDIEMTFLKP</sequence>
<dbReference type="AlphaFoldDB" id="A0A1F5F4S5"/>
<accession>A0A1F5F4S5</accession>